<organism evidence="3 4">
    <name type="scientific">Cylindrodendrum hubeiense</name>
    <dbReference type="NCBI Taxonomy" id="595255"/>
    <lineage>
        <taxon>Eukaryota</taxon>
        <taxon>Fungi</taxon>
        <taxon>Dikarya</taxon>
        <taxon>Ascomycota</taxon>
        <taxon>Pezizomycotina</taxon>
        <taxon>Sordariomycetes</taxon>
        <taxon>Hypocreomycetidae</taxon>
        <taxon>Hypocreales</taxon>
        <taxon>Nectriaceae</taxon>
        <taxon>Cylindrodendrum</taxon>
    </lineage>
</organism>
<reference evidence="3" key="1">
    <citation type="submission" date="2020-03" db="EMBL/GenBank/DDBJ databases">
        <title>Draft Genome Sequence of Cylindrodendrum hubeiense.</title>
        <authorList>
            <person name="Buettner E."/>
            <person name="Kellner H."/>
        </authorList>
    </citation>
    <scope>NUCLEOTIDE SEQUENCE</scope>
    <source>
        <strain evidence="3">IHI 201604</strain>
    </source>
</reference>
<dbReference type="Proteomes" id="UP000722485">
    <property type="component" value="Unassembled WGS sequence"/>
</dbReference>
<protein>
    <submittedName>
        <fullName evidence="3">Uncharacterized protein</fullName>
    </submittedName>
</protein>
<keyword evidence="2" id="KW-0472">Membrane</keyword>
<proteinExistence type="predicted"/>
<dbReference type="EMBL" id="JAANBB010000003">
    <property type="protein sequence ID" value="KAF7557765.1"/>
    <property type="molecule type" value="Genomic_DNA"/>
</dbReference>
<sequence>MIQNLKGAVPRRFYSVIWFVGLVVVAFFFLSGKDHDWSSISSTESWNVPFMADDGLLGSVMGYFGEHPDEGEPTRIAVVNSIGVHDEVLAALVHAFGGHPNAKMNVYLHSQRYKMNDIISNFTLAANTTMKNIKAFRPAMFRNPHPHVVVSTTCEFDLGITKGALQNLLDNGNTHLFCVVHHADQWASGKHVDFARQWVNKGKLDFVGLSQHTADFLMNTTVPKWGTKQNITARVFPPVFPVERPEVDTDGDISLAMQGDYSSSRRDYKHIFTELAGVVDKVKNTPGPQENETVALHVIGHGKTPEVPDITKDHVIFDKSLSYPDFYAVLSRAFAVIPGFASDEYLDRKASSTVPAALIAGAPLLASEEILKAYSYLPREAAWVSIPGEEDMDAIKRVISNRDEYLKKRELTRLAADNIMEQNRLNVQGWIREVRQKMDAERAARQQKKIEEGKTNEESAPEETIPEQSVPEESIPEQSAAEENVSKA</sequence>
<keyword evidence="4" id="KW-1185">Reference proteome</keyword>
<name>A0A9P5HLK0_9HYPO</name>
<feature type="compositionally biased region" description="Basic and acidic residues" evidence="1">
    <location>
        <begin position="442"/>
        <end position="457"/>
    </location>
</feature>
<comment type="caution">
    <text evidence="3">The sequence shown here is derived from an EMBL/GenBank/DDBJ whole genome shotgun (WGS) entry which is preliminary data.</text>
</comment>
<dbReference type="OrthoDB" id="549336at2759"/>
<feature type="transmembrane region" description="Helical" evidence="2">
    <location>
        <begin position="12"/>
        <end position="30"/>
    </location>
</feature>
<feature type="region of interest" description="Disordered" evidence="1">
    <location>
        <begin position="442"/>
        <end position="488"/>
    </location>
</feature>
<gene>
    <name evidence="3" type="ORF">G7Z17_g389</name>
</gene>
<evidence type="ECO:0000313" key="4">
    <source>
        <dbReference type="Proteomes" id="UP000722485"/>
    </source>
</evidence>
<keyword evidence="2" id="KW-0812">Transmembrane</keyword>
<accession>A0A9P5HLK0</accession>
<evidence type="ECO:0000256" key="1">
    <source>
        <dbReference type="SAM" id="MobiDB-lite"/>
    </source>
</evidence>
<evidence type="ECO:0000256" key="2">
    <source>
        <dbReference type="SAM" id="Phobius"/>
    </source>
</evidence>
<keyword evidence="2" id="KW-1133">Transmembrane helix</keyword>
<evidence type="ECO:0000313" key="3">
    <source>
        <dbReference type="EMBL" id="KAF7557765.1"/>
    </source>
</evidence>
<dbReference type="AlphaFoldDB" id="A0A9P5HLK0"/>